<protein>
    <submittedName>
        <fullName evidence="2">Uncharacterized protein</fullName>
    </submittedName>
</protein>
<reference evidence="2" key="1">
    <citation type="submission" date="2021-12" db="EMBL/GenBank/DDBJ databases">
        <authorList>
            <person name="King R."/>
        </authorList>
    </citation>
    <scope>NUCLEOTIDE SEQUENCE</scope>
</reference>
<feature type="chain" id="PRO_5040325022" evidence="1">
    <location>
        <begin position="24"/>
        <end position="145"/>
    </location>
</feature>
<proteinExistence type="predicted"/>
<dbReference type="InterPro" id="IPR035810">
    <property type="entry name" value="PEBP_euk"/>
</dbReference>
<dbReference type="EMBL" id="OU963864">
    <property type="protein sequence ID" value="CAH0386251.1"/>
    <property type="molecule type" value="Genomic_DNA"/>
</dbReference>
<feature type="signal peptide" evidence="1">
    <location>
        <begin position="1"/>
        <end position="23"/>
    </location>
</feature>
<dbReference type="Gene3D" id="3.90.280.10">
    <property type="entry name" value="PEBP-like"/>
    <property type="match status" value="1"/>
</dbReference>
<keyword evidence="1" id="KW-0732">Signal</keyword>
<dbReference type="Pfam" id="PF01161">
    <property type="entry name" value="PBP"/>
    <property type="match status" value="1"/>
</dbReference>
<accession>A0A9P0A7G7</accession>
<dbReference type="CDD" id="cd00866">
    <property type="entry name" value="PEBP_euk"/>
    <property type="match status" value="1"/>
</dbReference>
<gene>
    <name evidence="2" type="ORF">BEMITA_LOCUS5396</name>
</gene>
<dbReference type="InterPro" id="IPR008914">
    <property type="entry name" value="PEBP"/>
</dbReference>
<organism evidence="2 3">
    <name type="scientific">Bemisia tabaci</name>
    <name type="common">Sweetpotato whitefly</name>
    <name type="synonym">Aleurodes tabaci</name>
    <dbReference type="NCBI Taxonomy" id="7038"/>
    <lineage>
        <taxon>Eukaryota</taxon>
        <taxon>Metazoa</taxon>
        <taxon>Ecdysozoa</taxon>
        <taxon>Arthropoda</taxon>
        <taxon>Hexapoda</taxon>
        <taxon>Insecta</taxon>
        <taxon>Pterygota</taxon>
        <taxon>Neoptera</taxon>
        <taxon>Paraneoptera</taxon>
        <taxon>Hemiptera</taxon>
        <taxon>Sternorrhyncha</taxon>
        <taxon>Aleyrodoidea</taxon>
        <taxon>Aleyrodidae</taxon>
        <taxon>Aleyrodinae</taxon>
        <taxon>Bemisia</taxon>
    </lineage>
</organism>
<dbReference type="AlphaFoldDB" id="A0A9P0A7G7"/>
<dbReference type="InterPro" id="IPR036610">
    <property type="entry name" value="PEBP-like_sf"/>
</dbReference>
<evidence type="ECO:0000313" key="2">
    <source>
        <dbReference type="EMBL" id="CAH0386251.1"/>
    </source>
</evidence>
<dbReference type="PANTHER" id="PTHR11362">
    <property type="entry name" value="PHOSPHATIDYLETHANOLAMINE-BINDING PROTEIN"/>
    <property type="match status" value="1"/>
</dbReference>
<name>A0A9P0A7G7_BEMTA</name>
<sequence>MFCLKFGSVVLLALIVSPFSVICFDLKACLKFHKVYPEVITTIPKQKVVIFYGEKEVNYGTPMTIKEVENAPSVAWAADPKSLYTLMVTDPDAPSETMPYIKEDCFWWVANIKGNNISTGDAFVGYKPPHPSFRPGIKQRMINLE</sequence>
<dbReference type="Proteomes" id="UP001152759">
    <property type="component" value="Chromosome 3"/>
</dbReference>
<evidence type="ECO:0000313" key="3">
    <source>
        <dbReference type="Proteomes" id="UP001152759"/>
    </source>
</evidence>
<evidence type="ECO:0000256" key="1">
    <source>
        <dbReference type="SAM" id="SignalP"/>
    </source>
</evidence>
<dbReference type="SUPFAM" id="SSF49777">
    <property type="entry name" value="PEBP-like"/>
    <property type="match status" value="1"/>
</dbReference>
<keyword evidence="3" id="KW-1185">Reference proteome</keyword>
<dbReference type="PANTHER" id="PTHR11362:SF82">
    <property type="entry name" value="PHOSPHATIDYLETHANOLAMINE-BINDING PROTEIN 4"/>
    <property type="match status" value="1"/>
</dbReference>